<proteinExistence type="predicted"/>
<accession>A0ABQ3BLD3</accession>
<keyword evidence="1" id="KW-1133">Transmembrane helix</keyword>
<sequence length="170" mass="19835">MPEKKLEKKLLKNIAMELSNIKTLLDKYLEAETTLAEEKVLETYFLSDHVTPELQEYIPLFNFFENERSLETSEEIEFKMPFEVEEKRSNRSLIYKWSGIAASVAILVSVFIFNQQQKNTVTNQAPVEYELAMQNTQDLLLMMTDAVSNGKKQLTYLKEINQTKNQLINK</sequence>
<evidence type="ECO:0000256" key="1">
    <source>
        <dbReference type="SAM" id="Phobius"/>
    </source>
</evidence>
<evidence type="ECO:0000313" key="2">
    <source>
        <dbReference type="EMBL" id="GGZ50706.1"/>
    </source>
</evidence>
<comment type="caution">
    <text evidence="2">The sequence shown here is derived from an EMBL/GenBank/DDBJ whole genome shotgun (WGS) entry which is preliminary data.</text>
</comment>
<protein>
    <recommendedName>
        <fullName evidence="4">Anti-sigma factor</fullName>
    </recommendedName>
</protein>
<reference evidence="3" key="1">
    <citation type="journal article" date="2019" name="Int. J. Syst. Evol. Microbiol.">
        <title>The Global Catalogue of Microorganisms (GCM) 10K type strain sequencing project: providing services to taxonomists for standard genome sequencing and annotation.</title>
        <authorList>
            <consortium name="The Broad Institute Genomics Platform"/>
            <consortium name="The Broad Institute Genome Sequencing Center for Infectious Disease"/>
            <person name="Wu L."/>
            <person name="Ma J."/>
        </authorList>
    </citation>
    <scope>NUCLEOTIDE SEQUENCE [LARGE SCALE GENOMIC DNA]</scope>
    <source>
        <strain evidence="3">KCTC 12708</strain>
    </source>
</reference>
<organism evidence="2 3">
    <name type="scientific">Mesonia mobilis</name>
    <dbReference type="NCBI Taxonomy" id="369791"/>
    <lineage>
        <taxon>Bacteria</taxon>
        <taxon>Pseudomonadati</taxon>
        <taxon>Bacteroidota</taxon>
        <taxon>Flavobacteriia</taxon>
        <taxon>Flavobacteriales</taxon>
        <taxon>Flavobacteriaceae</taxon>
        <taxon>Mesonia</taxon>
    </lineage>
</organism>
<feature type="transmembrane region" description="Helical" evidence="1">
    <location>
        <begin position="93"/>
        <end position="113"/>
    </location>
</feature>
<dbReference type="EMBL" id="BMWY01000002">
    <property type="protein sequence ID" value="GGZ50706.1"/>
    <property type="molecule type" value="Genomic_DNA"/>
</dbReference>
<name>A0ABQ3BLD3_9FLAO</name>
<gene>
    <name evidence="2" type="ORF">GCM10008088_10540</name>
</gene>
<dbReference type="Proteomes" id="UP000615593">
    <property type="component" value="Unassembled WGS sequence"/>
</dbReference>
<keyword evidence="1" id="KW-0812">Transmembrane</keyword>
<keyword evidence="3" id="KW-1185">Reference proteome</keyword>
<evidence type="ECO:0008006" key="4">
    <source>
        <dbReference type="Google" id="ProtNLM"/>
    </source>
</evidence>
<keyword evidence="1" id="KW-0472">Membrane</keyword>
<evidence type="ECO:0000313" key="3">
    <source>
        <dbReference type="Proteomes" id="UP000615593"/>
    </source>
</evidence>